<evidence type="ECO:0000256" key="7">
    <source>
        <dbReference type="ARBA" id="ARBA00023136"/>
    </source>
</evidence>
<proteinExistence type="inferred from homology"/>
<comment type="subcellular location">
    <subcellularLocation>
        <location evidence="1">Cell membrane</location>
        <topology evidence="1">Multi-pass membrane protein</topology>
    </subcellularLocation>
</comment>
<dbReference type="PROSITE" id="PS51202">
    <property type="entry name" value="RCK_C"/>
    <property type="match status" value="2"/>
</dbReference>
<dbReference type="STRING" id="571915.CMUST_07470"/>
<dbReference type="Pfam" id="PF06826">
    <property type="entry name" value="Asp-Al_Ex"/>
    <property type="match status" value="2"/>
</dbReference>
<keyword evidence="4" id="KW-1003">Cell membrane</keyword>
<sequence length="545" mass="58280">MCQHETVHLLVENQLLALITIMSLGLLLGRVRIGNFRLGVAAVLFVGLGFATIEPEITLPPLIYILGLSVFVYTIGLEAAPGFFESMRTSGLRLNLFGLGMIATITAVSFGLVKWFGIDNPSAAGLFTGALTNTPAMAAVVDSLPVFINEADDKTLELPVVAYSLSYPLGVLGVILSVAFLSKVFKIDHDKEAEDAGVAIQPLKTRRIRVTHEGLPSVSSMPLRFDLEIIISRIEHRGELFLPEPGDHVDPGDIISVVGTEEELERAAAHIGEFLPGDPTHDERLDFRRIFVSSTSLVGIPLRRLRGRLPGILVTRVRRGDMDFVATPDTVLQLGDRVRVVASTDRIDQATRIFGDSYKRISDINLLPLLVGMTLGVLLGMVAIPLPGGASLKLGSAGGPLIAALILGAIGRTGPVVWQIPFGANLALRQLGITLFLAGIGTTAGAGFGEALKDPQSLLIIGIGAIITVVFSLLTLIIGYKVLKIPFGQVAGMISGLQTHPAVLTYVSDHTKNELPSMGYTSVYPMAMVAKIVSAQVLLFLLFTF</sequence>
<feature type="transmembrane region" description="Helical" evidence="8">
    <location>
        <begin position="6"/>
        <end position="28"/>
    </location>
</feature>
<feature type="transmembrane region" description="Helical" evidence="8">
    <location>
        <begin position="490"/>
        <end position="508"/>
    </location>
</feature>
<protein>
    <submittedName>
        <fullName evidence="10">Putative permease</fullName>
    </submittedName>
</protein>
<feature type="transmembrane region" description="Helical" evidence="8">
    <location>
        <begin position="458"/>
        <end position="478"/>
    </location>
</feature>
<evidence type="ECO:0000256" key="5">
    <source>
        <dbReference type="ARBA" id="ARBA00022692"/>
    </source>
</evidence>
<name>A0A0G3H1Y3_9CORY</name>
<evidence type="ECO:0000256" key="3">
    <source>
        <dbReference type="ARBA" id="ARBA00022448"/>
    </source>
</evidence>
<dbReference type="PATRIC" id="fig|571915.4.peg.1596"/>
<evidence type="ECO:0000259" key="9">
    <source>
        <dbReference type="PROSITE" id="PS51202"/>
    </source>
</evidence>
<evidence type="ECO:0000313" key="10">
    <source>
        <dbReference type="EMBL" id="AKK05823.1"/>
    </source>
</evidence>
<feature type="transmembrane region" description="Helical" evidence="8">
    <location>
        <begin position="431"/>
        <end position="452"/>
    </location>
</feature>
<keyword evidence="11" id="KW-1185">Reference proteome</keyword>
<dbReference type="Pfam" id="PF02080">
    <property type="entry name" value="TrkA_C"/>
    <property type="match status" value="1"/>
</dbReference>
<gene>
    <name evidence="10" type="ORF">CMUST_07470</name>
</gene>
<evidence type="ECO:0000256" key="4">
    <source>
        <dbReference type="ARBA" id="ARBA00022475"/>
    </source>
</evidence>
<evidence type="ECO:0000256" key="1">
    <source>
        <dbReference type="ARBA" id="ARBA00004651"/>
    </source>
</evidence>
<evidence type="ECO:0000256" key="8">
    <source>
        <dbReference type="SAM" id="Phobius"/>
    </source>
</evidence>
<dbReference type="PANTHER" id="PTHR30445:SF3">
    <property type="entry name" value="TRANSPORT PROTEIN YIDE-RELATED"/>
    <property type="match status" value="1"/>
</dbReference>
<feature type="transmembrane region" description="Helical" evidence="8">
    <location>
        <begin position="96"/>
        <end position="118"/>
    </location>
</feature>
<dbReference type="Gene3D" id="3.30.70.1450">
    <property type="entry name" value="Regulator of K+ conductance, C-terminal domain"/>
    <property type="match status" value="1"/>
</dbReference>
<feature type="transmembrane region" description="Helical" evidence="8">
    <location>
        <begin position="35"/>
        <end position="53"/>
    </location>
</feature>
<keyword evidence="3" id="KW-0813">Transport</keyword>
<dbReference type="InterPro" id="IPR050144">
    <property type="entry name" value="AAE_transporter"/>
</dbReference>
<evidence type="ECO:0000313" key="11">
    <source>
        <dbReference type="Proteomes" id="UP000035199"/>
    </source>
</evidence>
<keyword evidence="6 8" id="KW-1133">Transmembrane helix</keyword>
<organism evidence="10 11">
    <name type="scientific">Corynebacterium mustelae</name>
    <dbReference type="NCBI Taxonomy" id="571915"/>
    <lineage>
        <taxon>Bacteria</taxon>
        <taxon>Bacillati</taxon>
        <taxon>Actinomycetota</taxon>
        <taxon>Actinomycetes</taxon>
        <taxon>Mycobacteriales</taxon>
        <taxon>Corynebacteriaceae</taxon>
        <taxon>Corynebacterium</taxon>
    </lineage>
</organism>
<dbReference type="NCBIfam" id="TIGR01625">
    <property type="entry name" value="YidE_YbjL_dupl"/>
    <property type="match status" value="2"/>
</dbReference>
<accession>A0A0G3H1Y3</accession>
<reference evidence="10 11" key="1">
    <citation type="journal article" date="2015" name="Genome Announc.">
        <title>Complete Genome Sequence of the Type Strain Corynebacterium mustelae DSM 45274, Isolated from Various Tissues of a Male Ferret with Lethal Sepsis.</title>
        <authorList>
            <person name="Ruckert C."/>
            <person name="Eimer J."/>
            <person name="Winkler A."/>
            <person name="Tauch A."/>
        </authorList>
    </citation>
    <scope>NUCLEOTIDE SEQUENCE [LARGE SCALE GENOMIC DNA]</scope>
    <source>
        <strain evidence="10 11">DSM 45274</strain>
    </source>
</reference>
<dbReference type="PANTHER" id="PTHR30445">
    <property type="entry name" value="K(+)_H(+) ANTIPORTER SUBUNIT KHTT"/>
    <property type="match status" value="1"/>
</dbReference>
<dbReference type="SUPFAM" id="SSF116726">
    <property type="entry name" value="TrkA C-terminal domain-like"/>
    <property type="match status" value="2"/>
</dbReference>
<dbReference type="InterPro" id="IPR006037">
    <property type="entry name" value="RCK_C"/>
</dbReference>
<reference evidence="11" key="2">
    <citation type="submission" date="2015-05" db="EMBL/GenBank/DDBJ databases">
        <title>Complete genome sequence of Corynebacterium mustelae DSM 45274, isolated from various tissues of a male ferret with lethal sepsis.</title>
        <authorList>
            <person name="Ruckert C."/>
            <person name="Albersmeier A."/>
            <person name="Winkler A."/>
            <person name="Tauch A."/>
        </authorList>
    </citation>
    <scope>NUCLEOTIDE SEQUENCE [LARGE SCALE GENOMIC DNA]</scope>
    <source>
        <strain evidence="11">DSM 45274</strain>
    </source>
</reference>
<dbReference type="Proteomes" id="UP000035199">
    <property type="component" value="Chromosome"/>
</dbReference>
<feature type="domain" description="RCK C-terminal" evidence="9">
    <location>
        <begin position="191"/>
        <end position="273"/>
    </location>
</feature>
<dbReference type="InterPro" id="IPR036721">
    <property type="entry name" value="RCK_C_sf"/>
</dbReference>
<keyword evidence="7 8" id="KW-0472">Membrane</keyword>
<evidence type="ECO:0000256" key="2">
    <source>
        <dbReference type="ARBA" id="ARBA00009854"/>
    </source>
</evidence>
<dbReference type="GO" id="GO:0005886">
    <property type="term" value="C:plasma membrane"/>
    <property type="evidence" value="ECO:0007669"/>
    <property type="project" value="UniProtKB-SubCell"/>
</dbReference>
<dbReference type="InterPro" id="IPR006512">
    <property type="entry name" value="YidE_YbjL"/>
</dbReference>
<keyword evidence="5 8" id="KW-0812">Transmembrane</keyword>
<feature type="transmembrane region" description="Helical" evidence="8">
    <location>
        <begin position="392"/>
        <end position="410"/>
    </location>
</feature>
<feature type="domain" description="RCK C-terminal" evidence="9">
    <location>
        <begin position="275"/>
        <end position="356"/>
    </location>
</feature>
<feature type="transmembrane region" description="Helical" evidence="8">
    <location>
        <begin position="366"/>
        <end position="386"/>
    </location>
</feature>
<feature type="transmembrane region" description="Helical" evidence="8">
    <location>
        <begin position="59"/>
        <end position="84"/>
    </location>
</feature>
<dbReference type="EMBL" id="CP011542">
    <property type="protein sequence ID" value="AKK05823.1"/>
    <property type="molecule type" value="Genomic_DNA"/>
</dbReference>
<comment type="similarity">
    <text evidence="2">Belongs to the AAE transporter (TC 2.A.81) family.</text>
</comment>
<feature type="transmembrane region" description="Helical" evidence="8">
    <location>
        <begin position="523"/>
        <end position="543"/>
    </location>
</feature>
<dbReference type="GO" id="GO:0008324">
    <property type="term" value="F:monoatomic cation transmembrane transporter activity"/>
    <property type="evidence" value="ECO:0007669"/>
    <property type="project" value="InterPro"/>
</dbReference>
<dbReference type="GO" id="GO:0006813">
    <property type="term" value="P:potassium ion transport"/>
    <property type="evidence" value="ECO:0007669"/>
    <property type="project" value="InterPro"/>
</dbReference>
<feature type="transmembrane region" description="Helical" evidence="8">
    <location>
        <begin position="160"/>
        <end position="181"/>
    </location>
</feature>
<dbReference type="KEGG" id="cmv:CMUST_07470"/>
<evidence type="ECO:0000256" key="6">
    <source>
        <dbReference type="ARBA" id="ARBA00022989"/>
    </source>
</evidence>
<dbReference type="AlphaFoldDB" id="A0A0G3H1Y3"/>